<dbReference type="RefSeq" id="WP_227308689.1">
    <property type="nucleotide sequence ID" value="NZ_JAESVA010000005.1"/>
</dbReference>
<dbReference type="Proteomes" id="UP000721844">
    <property type="component" value="Unassembled WGS sequence"/>
</dbReference>
<dbReference type="InterPro" id="IPR051789">
    <property type="entry name" value="Bact_Polyamine_Transport"/>
</dbReference>
<keyword evidence="7 8" id="KW-0472">Membrane</keyword>
<proteinExistence type="inferred from homology"/>
<dbReference type="CDD" id="cd06261">
    <property type="entry name" value="TM_PBP2"/>
    <property type="match status" value="1"/>
</dbReference>
<keyword evidence="4" id="KW-1003">Cell membrane</keyword>
<keyword evidence="6 8" id="KW-1133">Transmembrane helix</keyword>
<evidence type="ECO:0000313" key="11">
    <source>
        <dbReference type="Proteomes" id="UP000721844"/>
    </source>
</evidence>
<evidence type="ECO:0000256" key="7">
    <source>
        <dbReference type="ARBA" id="ARBA00023136"/>
    </source>
</evidence>
<keyword evidence="3 8" id="KW-0813">Transport</keyword>
<evidence type="ECO:0000259" key="9">
    <source>
        <dbReference type="PROSITE" id="PS50928"/>
    </source>
</evidence>
<comment type="similarity">
    <text evidence="2">Belongs to the binding-protein-dependent transport system permease family. CysTW subfamily.</text>
</comment>
<comment type="caution">
    <text evidence="10">The sequence shown here is derived from an EMBL/GenBank/DDBJ whole genome shotgun (WGS) entry which is preliminary data.</text>
</comment>
<dbReference type="Pfam" id="PF00528">
    <property type="entry name" value="BPD_transp_1"/>
    <property type="match status" value="1"/>
</dbReference>
<name>A0A963Z585_9PROT</name>
<evidence type="ECO:0000256" key="2">
    <source>
        <dbReference type="ARBA" id="ARBA00007069"/>
    </source>
</evidence>
<feature type="transmembrane region" description="Helical" evidence="8">
    <location>
        <begin position="211"/>
        <end position="230"/>
    </location>
</feature>
<dbReference type="PANTHER" id="PTHR43848:SF2">
    <property type="entry name" value="PUTRESCINE TRANSPORT SYSTEM PERMEASE PROTEIN POTI"/>
    <property type="match status" value="1"/>
</dbReference>
<accession>A0A963Z585</accession>
<dbReference type="GO" id="GO:0005886">
    <property type="term" value="C:plasma membrane"/>
    <property type="evidence" value="ECO:0007669"/>
    <property type="project" value="UniProtKB-SubCell"/>
</dbReference>
<dbReference type="InterPro" id="IPR000515">
    <property type="entry name" value="MetI-like"/>
</dbReference>
<evidence type="ECO:0000256" key="5">
    <source>
        <dbReference type="ARBA" id="ARBA00022692"/>
    </source>
</evidence>
<dbReference type="PANTHER" id="PTHR43848">
    <property type="entry name" value="PUTRESCINE TRANSPORT SYSTEM PERMEASE PROTEIN POTI"/>
    <property type="match status" value="1"/>
</dbReference>
<feature type="transmembrane region" description="Helical" evidence="8">
    <location>
        <begin position="75"/>
        <end position="94"/>
    </location>
</feature>
<keyword evidence="5 8" id="KW-0812">Transmembrane</keyword>
<evidence type="ECO:0000256" key="4">
    <source>
        <dbReference type="ARBA" id="ARBA00022475"/>
    </source>
</evidence>
<dbReference type="Gene3D" id="1.10.3720.10">
    <property type="entry name" value="MetI-like"/>
    <property type="match status" value="1"/>
</dbReference>
<dbReference type="InterPro" id="IPR035906">
    <property type="entry name" value="MetI-like_sf"/>
</dbReference>
<evidence type="ECO:0000256" key="8">
    <source>
        <dbReference type="RuleBase" id="RU363032"/>
    </source>
</evidence>
<evidence type="ECO:0000256" key="3">
    <source>
        <dbReference type="ARBA" id="ARBA00022448"/>
    </source>
</evidence>
<feature type="transmembrane region" description="Helical" evidence="8">
    <location>
        <begin position="182"/>
        <end position="205"/>
    </location>
</feature>
<protein>
    <submittedName>
        <fullName evidence="10">ABC transporter permease</fullName>
    </submittedName>
</protein>
<dbReference type="SUPFAM" id="SSF161098">
    <property type="entry name" value="MetI-like"/>
    <property type="match status" value="1"/>
</dbReference>
<feature type="transmembrane region" description="Helical" evidence="8">
    <location>
        <begin position="139"/>
        <end position="161"/>
    </location>
</feature>
<sequence>MRKSRLRDAEALSPFMIGMLALSLAILFVPLVIIILLSFNTSPYGTFPFQGTLKWYAALFTDSGLLGPTWLSVELSFLVAVSAAVFGTMAAVWLDRRASKIAGTMFRAALLSAITVPWLILGLAMLLVMNAIGLGRSLFAIYLGLLATVLPYVVFIVSARLNALDRDLDFAARSLGASPIVSFLRVSAPLILPSILSGTLIAFMVSFNNFLIQYFLAPFGVQTLPLKIYTLIRVGYLPDLNALATLIVGITCLLIAILHRLGLRNAGLPGGAAL</sequence>
<dbReference type="AlphaFoldDB" id="A0A963Z585"/>
<keyword evidence="11" id="KW-1185">Reference proteome</keyword>
<evidence type="ECO:0000256" key="6">
    <source>
        <dbReference type="ARBA" id="ARBA00022989"/>
    </source>
</evidence>
<evidence type="ECO:0000256" key="1">
    <source>
        <dbReference type="ARBA" id="ARBA00004651"/>
    </source>
</evidence>
<dbReference type="PROSITE" id="PS50928">
    <property type="entry name" value="ABC_TM1"/>
    <property type="match status" value="1"/>
</dbReference>
<organism evidence="10 11">
    <name type="scientific">Acidisoma cellulosilyticum</name>
    <dbReference type="NCBI Taxonomy" id="2802395"/>
    <lineage>
        <taxon>Bacteria</taxon>
        <taxon>Pseudomonadati</taxon>
        <taxon>Pseudomonadota</taxon>
        <taxon>Alphaproteobacteria</taxon>
        <taxon>Acetobacterales</taxon>
        <taxon>Acidocellaceae</taxon>
        <taxon>Acidisoma</taxon>
    </lineage>
</organism>
<dbReference type="GO" id="GO:0055085">
    <property type="term" value="P:transmembrane transport"/>
    <property type="evidence" value="ECO:0007669"/>
    <property type="project" value="InterPro"/>
</dbReference>
<dbReference type="EMBL" id="JAESVA010000005">
    <property type="protein sequence ID" value="MCB8882038.1"/>
    <property type="molecule type" value="Genomic_DNA"/>
</dbReference>
<reference evidence="10 11" key="1">
    <citation type="journal article" date="2021" name="Microorganisms">
        <title>Acidisoma silvae sp. nov. and Acidisomacellulosilytica sp. nov., Two Acidophilic Bacteria Isolated from Decaying Wood, Hydrolyzing Cellulose and Producing Poly-3-hydroxybutyrate.</title>
        <authorList>
            <person name="Mieszkin S."/>
            <person name="Pouder E."/>
            <person name="Uroz S."/>
            <person name="Simon-Colin C."/>
            <person name="Alain K."/>
        </authorList>
    </citation>
    <scope>NUCLEOTIDE SEQUENCE [LARGE SCALE GENOMIC DNA]</scope>
    <source>
        <strain evidence="10 11">HW T5.17</strain>
    </source>
</reference>
<feature type="transmembrane region" description="Helical" evidence="8">
    <location>
        <begin position="106"/>
        <end position="133"/>
    </location>
</feature>
<gene>
    <name evidence="10" type="ORF">ACELLULO517_17470</name>
</gene>
<feature type="domain" description="ABC transmembrane type-1" evidence="9">
    <location>
        <begin position="69"/>
        <end position="259"/>
    </location>
</feature>
<comment type="subcellular location">
    <subcellularLocation>
        <location evidence="1 8">Cell membrane</location>
        <topology evidence="1 8">Multi-pass membrane protein</topology>
    </subcellularLocation>
</comment>
<evidence type="ECO:0000313" key="10">
    <source>
        <dbReference type="EMBL" id="MCB8882038.1"/>
    </source>
</evidence>
<feature type="transmembrane region" description="Helical" evidence="8">
    <location>
        <begin position="12"/>
        <end position="39"/>
    </location>
</feature>
<feature type="transmembrane region" description="Helical" evidence="8">
    <location>
        <begin position="242"/>
        <end position="261"/>
    </location>
</feature>